<dbReference type="InterPro" id="IPR025540">
    <property type="entry name" value="FlK"/>
</dbReference>
<dbReference type="AlphaFoldDB" id="A0A239U064"/>
<dbReference type="PIRSF" id="PIRSF014972">
    <property type="entry name" value="FlK"/>
    <property type="match status" value="1"/>
</dbReference>
<reference evidence="3 4" key="1">
    <citation type="submission" date="2017-06" db="EMBL/GenBank/DDBJ databases">
        <authorList>
            <consortium name="Pathogen Informatics"/>
        </authorList>
    </citation>
    <scope>NUCLEOTIDE SEQUENCE [LARGE SCALE GENOMIC DNA]</scope>
    <source>
        <strain evidence="3 4">NCTC10570</strain>
    </source>
</reference>
<dbReference type="PANTHER" id="PTHR36934">
    <property type="entry name" value="BLR0278 PROTEIN"/>
    <property type="match status" value="1"/>
</dbReference>
<dbReference type="InterPro" id="IPR029069">
    <property type="entry name" value="HotDog_dom_sf"/>
</dbReference>
<proteinExistence type="predicted"/>
<evidence type="ECO:0000256" key="1">
    <source>
        <dbReference type="PIRSR" id="PIRSR014972-2"/>
    </source>
</evidence>
<dbReference type="PANTHER" id="PTHR36934:SF1">
    <property type="entry name" value="THIOESTERASE DOMAIN-CONTAINING PROTEIN"/>
    <property type="match status" value="1"/>
</dbReference>
<dbReference type="Proteomes" id="UP000215383">
    <property type="component" value="Chromosome 1"/>
</dbReference>
<dbReference type="Gene3D" id="3.10.129.10">
    <property type="entry name" value="Hotdog Thioesterase"/>
    <property type="match status" value="1"/>
</dbReference>
<sequence>MLDLNEILTVGQNFMIRKVVQRSDTAAAYSKDLNQFLSTPTIIDLAIRASMETIDKYLPDDYVSIGFSIKFAHTAATSLGMTLTVKVSIVSIEDHEVDLRIEAWDEQGEIGYGMHKRSIVSKEHLMKNAERRTRFLTNKRLDNFGRR</sequence>
<organism evidence="3 4">
    <name type="scientific">Megamonas hypermegale</name>
    <dbReference type="NCBI Taxonomy" id="158847"/>
    <lineage>
        <taxon>Bacteria</taxon>
        <taxon>Bacillati</taxon>
        <taxon>Bacillota</taxon>
        <taxon>Negativicutes</taxon>
        <taxon>Selenomonadales</taxon>
        <taxon>Selenomonadaceae</taxon>
        <taxon>Megamonas</taxon>
    </lineage>
</organism>
<name>A0A239U064_9FIRM</name>
<gene>
    <name evidence="3" type="ORF">SAMEA4364220_01809</name>
</gene>
<dbReference type="EMBL" id="LT906446">
    <property type="protein sequence ID" value="SNV03541.1"/>
    <property type="molecule type" value="Genomic_DNA"/>
</dbReference>
<dbReference type="RefSeq" id="WP_027890470.1">
    <property type="nucleotide sequence ID" value="NZ_JACJLZ010000028.1"/>
</dbReference>
<accession>A0A239U064</accession>
<evidence type="ECO:0000313" key="3">
    <source>
        <dbReference type="EMBL" id="SNV03541.1"/>
    </source>
</evidence>
<feature type="binding site" evidence="1">
    <location>
        <position position="117"/>
    </location>
    <ligand>
        <name>substrate</name>
    </ligand>
</feature>
<dbReference type="Pfam" id="PF22636">
    <property type="entry name" value="FlK"/>
    <property type="match status" value="1"/>
</dbReference>
<feature type="binding site" evidence="1">
    <location>
        <position position="66"/>
    </location>
    <ligand>
        <name>substrate</name>
    </ligand>
</feature>
<feature type="binding site" evidence="1">
    <location>
        <position position="66"/>
    </location>
    <ligand>
        <name>CoA</name>
        <dbReference type="ChEBI" id="CHEBI:57287"/>
    </ligand>
</feature>
<dbReference type="InterPro" id="IPR054485">
    <property type="entry name" value="FlK-like_dom"/>
</dbReference>
<evidence type="ECO:0000259" key="2">
    <source>
        <dbReference type="Pfam" id="PF22636"/>
    </source>
</evidence>
<dbReference type="GeneID" id="78507798"/>
<dbReference type="SUPFAM" id="SSF54637">
    <property type="entry name" value="Thioesterase/thiol ester dehydrase-isomerase"/>
    <property type="match status" value="1"/>
</dbReference>
<feature type="domain" description="Fluoroacetyl-CoA-specific thioesterase-like" evidence="2">
    <location>
        <begin position="20"/>
        <end position="123"/>
    </location>
</feature>
<dbReference type="eggNOG" id="COG5496">
    <property type="taxonomic scope" value="Bacteria"/>
</dbReference>
<keyword evidence="4" id="KW-1185">Reference proteome</keyword>
<protein>
    <recommendedName>
        <fullName evidence="2">Fluoroacetyl-CoA-specific thioesterase-like domain-containing protein</fullName>
    </recommendedName>
</protein>
<evidence type="ECO:0000313" key="4">
    <source>
        <dbReference type="Proteomes" id="UP000215383"/>
    </source>
</evidence>